<feature type="transmembrane region" description="Helical" evidence="1">
    <location>
        <begin position="43"/>
        <end position="61"/>
    </location>
</feature>
<reference evidence="2 3" key="1">
    <citation type="submission" date="2015-10" db="EMBL/GenBank/DDBJ databases">
        <authorList>
            <person name="Gilbert D.G."/>
        </authorList>
    </citation>
    <scope>NUCLEOTIDE SEQUENCE [LARGE SCALE GENOMIC DNA]</scope>
</reference>
<protein>
    <submittedName>
        <fullName evidence="2">Uncharacterized protein</fullName>
    </submittedName>
</protein>
<name>A0A0S2MY89_9CAUD</name>
<dbReference type="EMBL" id="KT932701">
    <property type="protein sequence ID" value="ALO80924.1"/>
    <property type="molecule type" value="Genomic_DNA"/>
</dbReference>
<feature type="transmembrane region" description="Helical" evidence="1">
    <location>
        <begin position="7"/>
        <end position="37"/>
    </location>
</feature>
<keyword evidence="1" id="KW-0812">Transmembrane</keyword>
<proteinExistence type="predicted"/>
<keyword evidence="3" id="KW-1185">Reference proteome</keyword>
<dbReference type="RefSeq" id="YP_009216643.1">
    <property type="nucleotide sequence ID" value="NC_028990.1"/>
</dbReference>
<keyword evidence="1" id="KW-0472">Membrane</keyword>
<dbReference type="KEGG" id="vg:26643028"/>
<evidence type="ECO:0000313" key="3">
    <source>
        <dbReference type="Proteomes" id="UP000202117"/>
    </source>
</evidence>
<dbReference type="Proteomes" id="UP000202117">
    <property type="component" value="Segment"/>
</dbReference>
<evidence type="ECO:0000256" key="1">
    <source>
        <dbReference type="SAM" id="Phobius"/>
    </source>
</evidence>
<dbReference type="GeneID" id="26643028"/>
<sequence>MNKEVGNIIAIVLAIILALGLLALNIYILWVIVGVLFATGHNVIAWLVIVNIVFSVLFKATKRGDK</sequence>
<organism evidence="2 3">
    <name type="scientific">Enterococcus phage vB_EfaS_IME196</name>
    <dbReference type="NCBI Taxonomy" id="1747289"/>
    <lineage>
        <taxon>Viruses</taxon>
        <taxon>Duplodnaviria</taxon>
        <taxon>Heunggongvirae</taxon>
        <taxon>Uroviricota</taxon>
        <taxon>Caudoviricetes</taxon>
        <taxon>Efquatrovirus</taxon>
        <taxon>Efquatrovirus IME196</taxon>
    </lineage>
</organism>
<keyword evidence="1" id="KW-1133">Transmembrane helix</keyword>
<accession>A0A0S2MY89</accession>
<evidence type="ECO:0000313" key="2">
    <source>
        <dbReference type="EMBL" id="ALO80924.1"/>
    </source>
</evidence>